<dbReference type="EMBL" id="VWZZ01003425">
    <property type="protein sequence ID" value="NXI94698.1"/>
    <property type="molecule type" value="Genomic_DNA"/>
</dbReference>
<dbReference type="AlphaFoldDB" id="A0A7K9XCI3"/>
<dbReference type="PANTHER" id="PTHR23052:SF1">
    <property type="entry name" value="AXONEMAL DYNEIN LIGHT CHAIN DOMAIN-CONTAINING PROTEIN 1"/>
    <property type="match status" value="1"/>
</dbReference>
<dbReference type="Proteomes" id="UP000587472">
    <property type="component" value="Unassembled WGS sequence"/>
</dbReference>
<evidence type="ECO:0000313" key="4">
    <source>
        <dbReference type="EMBL" id="NXI94698.1"/>
    </source>
</evidence>
<keyword evidence="1 2" id="KW-0175">Coiled coil</keyword>
<evidence type="ECO:0000256" key="1">
    <source>
        <dbReference type="ARBA" id="ARBA00023054"/>
    </source>
</evidence>
<organism evidence="4 5">
    <name type="scientific">Psophia crepitans</name>
    <name type="common">common trumpeter</name>
    <dbReference type="NCBI Taxonomy" id="54359"/>
    <lineage>
        <taxon>Eukaryota</taxon>
        <taxon>Metazoa</taxon>
        <taxon>Chordata</taxon>
        <taxon>Craniata</taxon>
        <taxon>Vertebrata</taxon>
        <taxon>Euteleostomi</taxon>
        <taxon>Archelosauria</taxon>
        <taxon>Archosauria</taxon>
        <taxon>Dinosauria</taxon>
        <taxon>Saurischia</taxon>
        <taxon>Theropoda</taxon>
        <taxon>Coelurosauria</taxon>
        <taxon>Aves</taxon>
        <taxon>Neognathae</taxon>
        <taxon>Neoaves</taxon>
        <taxon>Gruiformes</taxon>
        <taxon>Psophiidae</taxon>
        <taxon>Psophia</taxon>
    </lineage>
</organism>
<dbReference type="PANTHER" id="PTHR23052">
    <property type="entry name" value="AXONEMAL DYNEIN LIGHT CHAIN DOMAIN-CONTAINING PROTEIN 1"/>
    <property type="match status" value="1"/>
</dbReference>
<feature type="non-terminal residue" evidence="4">
    <location>
        <position position="1"/>
    </location>
</feature>
<feature type="region of interest" description="Disordered" evidence="3">
    <location>
        <begin position="148"/>
        <end position="169"/>
    </location>
</feature>
<protein>
    <submittedName>
        <fullName evidence="4">AXDN1 protein</fullName>
    </submittedName>
</protein>
<reference evidence="4 5" key="1">
    <citation type="submission" date="2019-09" db="EMBL/GenBank/DDBJ databases">
        <title>Bird 10,000 Genomes (B10K) Project - Family phase.</title>
        <authorList>
            <person name="Zhang G."/>
        </authorList>
    </citation>
    <scope>NUCLEOTIDE SEQUENCE [LARGE SCALE GENOMIC DNA]</scope>
    <source>
        <strain evidence="4">B10K-DU-001-60</strain>
        <tissue evidence="4">Muscle</tissue>
    </source>
</reference>
<evidence type="ECO:0000313" key="5">
    <source>
        <dbReference type="Proteomes" id="UP000587472"/>
    </source>
</evidence>
<evidence type="ECO:0000256" key="2">
    <source>
        <dbReference type="SAM" id="Coils"/>
    </source>
</evidence>
<comment type="caution">
    <text evidence="4">The sequence shown here is derived from an EMBL/GenBank/DDBJ whole genome shotgun (WGS) entry which is preliminary data.</text>
</comment>
<gene>
    <name evidence="4" type="primary">Axdnd1</name>
    <name evidence="4" type="ORF">PSOCRE_R10269</name>
</gene>
<keyword evidence="5" id="KW-1185">Reference proteome</keyword>
<sequence length="1057" mass="120182">MPTTRVPVPGLKAEGRRWSGAGHAGSVGGDGSEIPKLRGTLRMPDRIRPDSPSLEHSFVPEEVFRSLTCASSSLNSLQYLRSPQSTKIPVGFRGCLQTPDRLWHYPNRRSKFRHLTDHPVSLTGAGRDVSYLCDVAVGQEAKKATTGRSSFAGNCRERRGSRGTVPRTPRASLADTLIPKEFHIVKNRGVLPLKYFDDKYTTLLKDREKKLRLFPSMKPAGRLEVIQLMEVMDSMLEKAGVDKLIRVTGPSQLHNLLELMKAEQNIYNIVFHELIRQVSVDCIERGQLLSKLRQRYVSLLERIPEQMKTLYKKMMAQQLVDRRITEELCYFKESVGQLASKLREVQEHDRKVTKEAEKAHKELAAATQEAEANANFFEEYRELYELQRARLEEQVLLLAQERDLWSSAAYDLALKASAGDLKELMLVRRLHVSAKTLTNVLKHFIVLLASQDTGDLADLQEETEQFRERLSRVGAEIQRSEESSQGKLQIVCSSLNKWLQYFQCSDSSSPLNEKLLDEILQDIKNLINMLKEDLQQYRGEVHLRKMESLRAAASLQEHWTELGLTVLNRHRDLAGALPPQHAALEEINQKACELYQQYNIRISGNNGTARFLTALVRSMEDWLFKVQKLKQGSGMHEAQLRAFCQEIPEWLAQVDAAVSCIGSSQSCEAKRDKKPHFLVVPRDFFQMIQQWALSMNNEVEKNIEHLNKKVTELHQNLTLWLVNLLRHMIADRLSCECPQREEADTKTDEELRLLMARKLQHEAEELVAEMGRLSGSTISRCSEIVNAIVRKKRSEMDLEADSELEELNKIKTECCNWIQACSLLLSEIKGTPVSFLDLEELRNLFGSEVALWELQLKLWLKDAIISSTQEELKAEDATSSGKPVTEQETLEVKEEIATIQQQSDAGMDYLAEENEATADMIRYVGHDSNVHLKSLKSDIVSVTGREMTATKSSTPFSQKEFEALAMLEHLQVQLLETEIRAQNAEKRAEGLEEKLEEALQRIRELESELEKEGKVIPEATHKEGQEKCFQESVSEVSACSSPKASTSGQPKRSRKSK</sequence>
<feature type="compositionally biased region" description="Polar residues" evidence="3">
    <location>
        <begin position="1031"/>
        <end position="1050"/>
    </location>
</feature>
<feature type="region of interest" description="Disordered" evidence="3">
    <location>
        <begin position="1"/>
        <end position="37"/>
    </location>
</feature>
<name>A0A7K9XCI3_9GRUI</name>
<feature type="coiled-coil region" evidence="2">
    <location>
        <begin position="353"/>
        <end position="401"/>
    </location>
</feature>
<dbReference type="InterPro" id="IPR019347">
    <property type="entry name" value="Axonemal_dynein_light_chain"/>
</dbReference>
<dbReference type="Pfam" id="PF10211">
    <property type="entry name" value="Ax_dynein_light"/>
    <property type="match status" value="1"/>
</dbReference>
<feature type="non-terminal residue" evidence="4">
    <location>
        <position position="1057"/>
    </location>
</feature>
<accession>A0A7K9XCI3</accession>
<proteinExistence type="predicted"/>
<feature type="compositionally biased region" description="Gly residues" evidence="3">
    <location>
        <begin position="22"/>
        <end position="31"/>
    </location>
</feature>
<dbReference type="InterPro" id="IPR052845">
    <property type="entry name" value="Axonemal_dynein_LC_domain"/>
</dbReference>
<feature type="region of interest" description="Disordered" evidence="3">
    <location>
        <begin position="1011"/>
        <end position="1057"/>
    </location>
</feature>
<feature type="compositionally biased region" description="Basic and acidic residues" evidence="3">
    <location>
        <begin position="1011"/>
        <end position="1029"/>
    </location>
</feature>
<dbReference type="GO" id="GO:0005737">
    <property type="term" value="C:cytoplasm"/>
    <property type="evidence" value="ECO:0007669"/>
    <property type="project" value="UniProtKB-ARBA"/>
</dbReference>
<evidence type="ECO:0000256" key="3">
    <source>
        <dbReference type="SAM" id="MobiDB-lite"/>
    </source>
</evidence>